<evidence type="ECO:0000256" key="8">
    <source>
        <dbReference type="ARBA" id="ARBA00022741"/>
    </source>
</evidence>
<evidence type="ECO:0000256" key="13">
    <source>
        <dbReference type="ARBA" id="ARBA00047880"/>
    </source>
</evidence>
<comment type="catalytic activity">
    <reaction evidence="13 15">
        <text>riboflavin + ATP = FMN + ADP + H(+)</text>
        <dbReference type="Rhea" id="RHEA:14357"/>
        <dbReference type="ChEBI" id="CHEBI:15378"/>
        <dbReference type="ChEBI" id="CHEBI:30616"/>
        <dbReference type="ChEBI" id="CHEBI:57986"/>
        <dbReference type="ChEBI" id="CHEBI:58210"/>
        <dbReference type="ChEBI" id="CHEBI:456216"/>
        <dbReference type="EC" id="2.7.1.26"/>
    </reaction>
</comment>
<keyword evidence="10 15" id="KW-0274">FAD</keyword>
<dbReference type="CDD" id="cd02064">
    <property type="entry name" value="FAD_synthetase_N"/>
    <property type="match status" value="1"/>
</dbReference>
<dbReference type="NCBIfam" id="NF004162">
    <property type="entry name" value="PRK05627.1-5"/>
    <property type="match status" value="1"/>
</dbReference>
<keyword evidence="18" id="KW-1185">Reference proteome</keyword>
<dbReference type="GO" id="GO:0008531">
    <property type="term" value="F:riboflavin kinase activity"/>
    <property type="evidence" value="ECO:0007669"/>
    <property type="project" value="UniProtKB-UniRule"/>
</dbReference>
<evidence type="ECO:0000256" key="14">
    <source>
        <dbReference type="ARBA" id="ARBA00049494"/>
    </source>
</evidence>
<comment type="function">
    <text evidence="1">Catalyzes the phosphorylation of riboflavin to FMN followed by the adenylation of FMN to FAD.</text>
</comment>
<comment type="pathway">
    <text evidence="3 15">Cofactor biosynthesis; FMN biosynthesis; FMN from riboflavin (ATP route): step 1/1.</text>
</comment>
<reference evidence="17 18" key="1">
    <citation type="journal article" date="2015" name="Stand. Genomic Sci.">
        <title>Genomic Encyclopedia of Bacterial and Archaeal Type Strains, Phase III: the genomes of soil and plant-associated and newly described type strains.</title>
        <authorList>
            <person name="Whitman W.B."/>
            <person name="Woyke T."/>
            <person name="Klenk H.P."/>
            <person name="Zhou Y."/>
            <person name="Lilburn T.G."/>
            <person name="Beck B.J."/>
            <person name="De Vos P."/>
            <person name="Vandamme P."/>
            <person name="Eisen J.A."/>
            <person name="Garrity G."/>
            <person name="Hugenholtz P."/>
            <person name="Kyrpides N.C."/>
        </authorList>
    </citation>
    <scope>NUCLEOTIDE SEQUENCE [LARGE SCALE GENOMIC DNA]</scope>
    <source>
        <strain evidence="17 18">CGMCC 1.6844</strain>
    </source>
</reference>
<keyword evidence="8 15" id="KW-0547">Nucleotide-binding</keyword>
<keyword evidence="12" id="KW-0511">Multifunctional enzyme</keyword>
<dbReference type="EC" id="2.7.7.2" evidence="15"/>
<dbReference type="Proteomes" id="UP000315312">
    <property type="component" value="Unassembled WGS sequence"/>
</dbReference>
<evidence type="ECO:0000256" key="6">
    <source>
        <dbReference type="ARBA" id="ARBA00022679"/>
    </source>
</evidence>
<sequence>MKIYKSINEVLTPKKTIITIGTYDGVHLGHKSILEKMKNATLENIYESVVLTFFPHPRMVLQQDSSIKLLNTIDEKATLLEKFGIDNLIIHPFDEAFSNLTAEEFVKEILVDKLNIHKIIIGHDHRFGKNRSADINDLISFGKKYDFEVEQISAKEIDEIAISSTKIRKALLEGNIKLANEYLGYPYFISGKVIEGKKIGRTIGFPTANILLSENYKLLPKNGVYVVSSFIKNELRYGMMNIGNNPTLGENEQSIEVHLFELNKDIYNENLRISILEHIREEHKFNSITELQVQLEKDKTFSLDFIKNMK</sequence>
<dbReference type="OrthoDB" id="9803667at2"/>
<organism evidence="17 18">
    <name type="scientific">Flavobacterium cheniae</name>
    <dbReference type="NCBI Taxonomy" id="295428"/>
    <lineage>
        <taxon>Bacteria</taxon>
        <taxon>Pseudomonadati</taxon>
        <taxon>Bacteroidota</taxon>
        <taxon>Flavobacteriia</taxon>
        <taxon>Flavobacteriales</taxon>
        <taxon>Flavobacteriaceae</taxon>
        <taxon>Flavobacterium</taxon>
    </lineage>
</organism>
<dbReference type="PANTHER" id="PTHR22749">
    <property type="entry name" value="RIBOFLAVIN KINASE/FMN ADENYLYLTRANSFERASE"/>
    <property type="match status" value="1"/>
</dbReference>
<keyword evidence="5 15" id="KW-0288">FMN</keyword>
<evidence type="ECO:0000256" key="10">
    <source>
        <dbReference type="ARBA" id="ARBA00022827"/>
    </source>
</evidence>
<keyword evidence="6 15" id="KW-0808">Transferase</keyword>
<dbReference type="EC" id="2.7.1.26" evidence="15"/>
<accession>A0A562KAI1</accession>
<evidence type="ECO:0000256" key="3">
    <source>
        <dbReference type="ARBA" id="ARBA00005201"/>
    </source>
</evidence>
<dbReference type="SMART" id="SM00904">
    <property type="entry name" value="Flavokinase"/>
    <property type="match status" value="1"/>
</dbReference>
<evidence type="ECO:0000256" key="11">
    <source>
        <dbReference type="ARBA" id="ARBA00022840"/>
    </source>
</evidence>
<dbReference type="GO" id="GO:0009231">
    <property type="term" value="P:riboflavin biosynthetic process"/>
    <property type="evidence" value="ECO:0007669"/>
    <property type="project" value="InterPro"/>
</dbReference>
<evidence type="ECO:0000313" key="18">
    <source>
        <dbReference type="Proteomes" id="UP000315312"/>
    </source>
</evidence>
<dbReference type="AlphaFoldDB" id="A0A562KAI1"/>
<dbReference type="GO" id="GO:0005524">
    <property type="term" value="F:ATP binding"/>
    <property type="evidence" value="ECO:0007669"/>
    <property type="project" value="UniProtKB-UniRule"/>
</dbReference>
<comment type="pathway">
    <text evidence="2 15">Cofactor biosynthesis; FAD biosynthesis; FAD from FMN: step 1/1.</text>
</comment>
<evidence type="ECO:0000256" key="5">
    <source>
        <dbReference type="ARBA" id="ARBA00022643"/>
    </source>
</evidence>
<dbReference type="InterPro" id="IPR002606">
    <property type="entry name" value="Riboflavin_kinase_bac"/>
</dbReference>
<dbReference type="InterPro" id="IPR023465">
    <property type="entry name" value="Riboflavin_kinase_dom_sf"/>
</dbReference>
<evidence type="ECO:0000256" key="2">
    <source>
        <dbReference type="ARBA" id="ARBA00004726"/>
    </source>
</evidence>
<dbReference type="Gene3D" id="3.40.50.620">
    <property type="entry name" value="HUPs"/>
    <property type="match status" value="1"/>
</dbReference>
<dbReference type="UniPathway" id="UPA00276">
    <property type="reaction ID" value="UER00406"/>
</dbReference>
<evidence type="ECO:0000256" key="15">
    <source>
        <dbReference type="PIRNR" id="PIRNR004491"/>
    </source>
</evidence>
<keyword evidence="9 15" id="KW-0418">Kinase</keyword>
<comment type="similarity">
    <text evidence="15">Belongs to the ribF family.</text>
</comment>
<dbReference type="Pfam" id="PF06574">
    <property type="entry name" value="FAD_syn"/>
    <property type="match status" value="1"/>
</dbReference>
<dbReference type="EMBL" id="VLKM01000012">
    <property type="protein sequence ID" value="TWH92406.1"/>
    <property type="molecule type" value="Genomic_DNA"/>
</dbReference>
<dbReference type="NCBIfam" id="NF004160">
    <property type="entry name" value="PRK05627.1-3"/>
    <property type="match status" value="1"/>
</dbReference>
<dbReference type="Pfam" id="PF01687">
    <property type="entry name" value="Flavokinase"/>
    <property type="match status" value="1"/>
</dbReference>
<dbReference type="InterPro" id="IPR014729">
    <property type="entry name" value="Rossmann-like_a/b/a_fold"/>
</dbReference>
<proteinExistence type="inferred from homology"/>
<evidence type="ECO:0000256" key="9">
    <source>
        <dbReference type="ARBA" id="ARBA00022777"/>
    </source>
</evidence>
<dbReference type="GO" id="GO:0003919">
    <property type="term" value="F:FMN adenylyltransferase activity"/>
    <property type="evidence" value="ECO:0007669"/>
    <property type="project" value="UniProtKB-UniRule"/>
</dbReference>
<dbReference type="GO" id="GO:0006747">
    <property type="term" value="P:FAD biosynthetic process"/>
    <property type="evidence" value="ECO:0007669"/>
    <property type="project" value="UniProtKB-UniRule"/>
</dbReference>
<keyword evidence="11 15" id="KW-0067">ATP-binding</keyword>
<comment type="catalytic activity">
    <reaction evidence="14 15">
        <text>FMN + ATP + H(+) = FAD + diphosphate</text>
        <dbReference type="Rhea" id="RHEA:17237"/>
        <dbReference type="ChEBI" id="CHEBI:15378"/>
        <dbReference type="ChEBI" id="CHEBI:30616"/>
        <dbReference type="ChEBI" id="CHEBI:33019"/>
        <dbReference type="ChEBI" id="CHEBI:57692"/>
        <dbReference type="ChEBI" id="CHEBI:58210"/>
        <dbReference type="EC" id="2.7.7.2"/>
    </reaction>
</comment>
<evidence type="ECO:0000259" key="16">
    <source>
        <dbReference type="SMART" id="SM00904"/>
    </source>
</evidence>
<dbReference type="Gene3D" id="2.40.30.30">
    <property type="entry name" value="Riboflavin kinase-like"/>
    <property type="match status" value="1"/>
</dbReference>
<dbReference type="InterPro" id="IPR023468">
    <property type="entry name" value="Riboflavin_kinase"/>
</dbReference>
<feature type="domain" description="Riboflavin kinase" evidence="16">
    <location>
        <begin position="182"/>
        <end position="307"/>
    </location>
</feature>
<dbReference type="FunFam" id="3.40.50.620:FF:000021">
    <property type="entry name" value="Riboflavin biosynthesis protein"/>
    <property type="match status" value="1"/>
</dbReference>
<evidence type="ECO:0000256" key="1">
    <source>
        <dbReference type="ARBA" id="ARBA00002121"/>
    </source>
</evidence>
<evidence type="ECO:0000256" key="7">
    <source>
        <dbReference type="ARBA" id="ARBA00022695"/>
    </source>
</evidence>
<comment type="caution">
    <text evidence="17">The sequence shown here is derived from an EMBL/GenBank/DDBJ whole genome shotgun (WGS) entry which is preliminary data.</text>
</comment>
<dbReference type="InterPro" id="IPR015864">
    <property type="entry name" value="FAD_synthase"/>
</dbReference>
<evidence type="ECO:0000313" key="17">
    <source>
        <dbReference type="EMBL" id="TWH92406.1"/>
    </source>
</evidence>
<dbReference type="SUPFAM" id="SSF82114">
    <property type="entry name" value="Riboflavin kinase-like"/>
    <property type="match status" value="1"/>
</dbReference>
<keyword evidence="7 15" id="KW-0548">Nucleotidyltransferase</keyword>
<evidence type="ECO:0000256" key="4">
    <source>
        <dbReference type="ARBA" id="ARBA00022630"/>
    </source>
</evidence>
<dbReference type="PIRSF" id="PIRSF004491">
    <property type="entry name" value="FAD_Synth"/>
    <property type="match status" value="1"/>
</dbReference>
<keyword evidence="4 15" id="KW-0285">Flavoprotein</keyword>
<dbReference type="NCBIfam" id="TIGR00083">
    <property type="entry name" value="ribF"/>
    <property type="match status" value="1"/>
</dbReference>
<evidence type="ECO:0000256" key="12">
    <source>
        <dbReference type="ARBA" id="ARBA00023268"/>
    </source>
</evidence>
<gene>
    <name evidence="17" type="ORF">IP97_02449</name>
</gene>
<dbReference type="SUPFAM" id="SSF52374">
    <property type="entry name" value="Nucleotidylyl transferase"/>
    <property type="match status" value="1"/>
</dbReference>
<dbReference type="InterPro" id="IPR015865">
    <property type="entry name" value="Riboflavin_kinase_bac/euk"/>
</dbReference>
<dbReference type="UniPathway" id="UPA00277">
    <property type="reaction ID" value="UER00407"/>
</dbReference>
<name>A0A562KAI1_9FLAO</name>
<dbReference type="RefSeq" id="WP_133609334.1">
    <property type="nucleotide sequence ID" value="NZ_SNZC01000002.1"/>
</dbReference>
<dbReference type="GO" id="GO:0009398">
    <property type="term" value="P:FMN biosynthetic process"/>
    <property type="evidence" value="ECO:0007669"/>
    <property type="project" value="UniProtKB-UniRule"/>
</dbReference>
<dbReference type="PANTHER" id="PTHR22749:SF6">
    <property type="entry name" value="RIBOFLAVIN KINASE"/>
    <property type="match status" value="1"/>
</dbReference>
<protein>
    <recommendedName>
        <fullName evidence="15">Riboflavin biosynthesis protein</fullName>
    </recommendedName>
    <domain>
        <recommendedName>
            <fullName evidence="15">Riboflavin kinase</fullName>
            <ecNumber evidence="15">2.7.1.26</ecNumber>
        </recommendedName>
        <alternativeName>
            <fullName evidence="15">Flavokinase</fullName>
        </alternativeName>
    </domain>
    <domain>
        <recommendedName>
            <fullName evidence="15">FMN adenylyltransferase</fullName>
            <ecNumber evidence="15">2.7.7.2</ecNumber>
        </recommendedName>
        <alternativeName>
            <fullName evidence="15">FAD pyrophosphorylase</fullName>
        </alternativeName>
        <alternativeName>
            <fullName evidence="15">FAD synthase</fullName>
        </alternativeName>
    </domain>
</protein>